<dbReference type="InterPro" id="IPR036899">
    <property type="entry name" value="Ribosomal_uL13_sf"/>
</dbReference>
<comment type="similarity">
    <text evidence="1 4">Belongs to the universal ribosomal protein uL13 family.</text>
</comment>
<organism evidence="5 6">
    <name type="scientific">Niveispirillum lacus</name>
    <dbReference type="NCBI Taxonomy" id="1981099"/>
    <lineage>
        <taxon>Bacteria</taxon>
        <taxon>Pseudomonadati</taxon>
        <taxon>Pseudomonadota</taxon>
        <taxon>Alphaproteobacteria</taxon>
        <taxon>Rhodospirillales</taxon>
        <taxon>Azospirillaceae</taxon>
        <taxon>Niveispirillum</taxon>
    </lineage>
</organism>
<keyword evidence="2 4" id="KW-0689">Ribosomal protein</keyword>
<keyword evidence="3 4" id="KW-0687">Ribonucleoprotein</keyword>
<dbReference type="AlphaFoldDB" id="A0A255YYM4"/>
<evidence type="ECO:0000256" key="1">
    <source>
        <dbReference type="ARBA" id="ARBA00006227"/>
    </source>
</evidence>
<dbReference type="PIRSF" id="PIRSF002181">
    <property type="entry name" value="Ribosomal_L13"/>
    <property type="match status" value="1"/>
</dbReference>
<dbReference type="Pfam" id="PF00572">
    <property type="entry name" value="Ribosomal_L13"/>
    <property type="match status" value="1"/>
</dbReference>
<dbReference type="Gene3D" id="3.90.1180.10">
    <property type="entry name" value="Ribosomal protein L13"/>
    <property type="match status" value="1"/>
</dbReference>
<dbReference type="Proteomes" id="UP000216998">
    <property type="component" value="Unassembled WGS sequence"/>
</dbReference>
<dbReference type="RefSeq" id="WP_094456741.1">
    <property type="nucleotide sequence ID" value="NZ_NOXU01000029.1"/>
</dbReference>
<keyword evidence="6" id="KW-1185">Reference proteome</keyword>
<comment type="caution">
    <text evidence="5">The sequence shown here is derived from an EMBL/GenBank/DDBJ whole genome shotgun (WGS) entry which is preliminary data.</text>
</comment>
<dbReference type="GO" id="GO:0022625">
    <property type="term" value="C:cytosolic large ribosomal subunit"/>
    <property type="evidence" value="ECO:0007669"/>
    <property type="project" value="TreeGrafter"/>
</dbReference>
<evidence type="ECO:0000256" key="3">
    <source>
        <dbReference type="ARBA" id="ARBA00023274"/>
    </source>
</evidence>
<evidence type="ECO:0000256" key="2">
    <source>
        <dbReference type="ARBA" id="ARBA00022980"/>
    </source>
</evidence>
<gene>
    <name evidence="4" type="primary">rplM</name>
    <name evidence="5" type="ORF">CHU95_11650</name>
</gene>
<comment type="function">
    <text evidence="4">This protein is one of the early assembly proteins of the 50S ribosomal subunit, although it is not seen to bind rRNA by itself. It is important during the early stages of 50S assembly.</text>
</comment>
<reference evidence="5 6" key="1">
    <citation type="submission" date="2017-07" db="EMBL/GenBank/DDBJ databases">
        <title>Niveispirillum cyanobacteriorum sp. nov., isolated from cyanobacterial aggregates in a eutrophic lake.</title>
        <authorList>
            <person name="Cai H."/>
        </authorList>
    </citation>
    <scope>NUCLEOTIDE SEQUENCE [LARGE SCALE GENOMIC DNA]</scope>
    <source>
        <strain evidence="6">TH1-14</strain>
    </source>
</reference>
<evidence type="ECO:0000313" key="5">
    <source>
        <dbReference type="EMBL" id="OYQ34336.1"/>
    </source>
</evidence>
<dbReference type="InterPro" id="IPR005823">
    <property type="entry name" value="Ribosomal_uL13_bac-type"/>
</dbReference>
<dbReference type="SUPFAM" id="SSF52161">
    <property type="entry name" value="Ribosomal protein L13"/>
    <property type="match status" value="1"/>
</dbReference>
<evidence type="ECO:0000256" key="4">
    <source>
        <dbReference type="HAMAP-Rule" id="MF_01366"/>
    </source>
</evidence>
<accession>A0A255YYM4</accession>
<dbReference type="EMBL" id="NOXU01000029">
    <property type="protein sequence ID" value="OYQ34336.1"/>
    <property type="molecule type" value="Genomic_DNA"/>
</dbReference>
<dbReference type="GO" id="GO:0003735">
    <property type="term" value="F:structural constituent of ribosome"/>
    <property type="evidence" value="ECO:0007669"/>
    <property type="project" value="InterPro"/>
</dbReference>
<dbReference type="InterPro" id="IPR005822">
    <property type="entry name" value="Ribosomal_uL13"/>
</dbReference>
<dbReference type="HAMAP" id="MF_01366">
    <property type="entry name" value="Ribosomal_uL13"/>
    <property type="match status" value="1"/>
</dbReference>
<evidence type="ECO:0000313" key="6">
    <source>
        <dbReference type="Proteomes" id="UP000216998"/>
    </source>
</evidence>
<dbReference type="GO" id="GO:0017148">
    <property type="term" value="P:negative regulation of translation"/>
    <property type="evidence" value="ECO:0007669"/>
    <property type="project" value="TreeGrafter"/>
</dbReference>
<dbReference type="PANTHER" id="PTHR11545:SF2">
    <property type="entry name" value="LARGE RIBOSOMAL SUBUNIT PROTEIN UL13M"/>
    <property type="match status" value="1"/>
</dbReference>
<dbReference type="OrthoDB" id="9801330at2"/>
<name>A0A255YYM4_9PROT</name>
<dbReference type="CDD" id="cd00392">
    <property type="entry name" value="Ribosomal_L13"/>
    <property type="match status" value="1"/>
</dbReference>
<dbReference type="NCBIfam" id="TIGR01066">
    <property type="entry name" value="rplM_bact"/>
    <property type="match status" value="1"/>
</dbReference>
<protein>
    <recommendedName>
        <fullName evidence="4">Large ribosomal subunit protein uL13</fullName>
    </recommendedName>
</protein>
<proteinExistence type="inferred from homology"/>
<dbReference type="GO" id="GO:0003729">
    <property type="term" value="F:mRNA binding"/>
    <property type="evidence" value="ECO:0007669"/>
    <property type="project" value="TreeGrafter"/>
</dbReference>
<dbReference type="GO" id="GO:0006412">
    <property type="term" value="P:translation"/>
    <property type="evidence" value="ECO:0007669"/>
    <property type="project" value="UniProtKB-UniRule"/>
</dbReference>
<comment type="subunit">
    <text evidence="4">Part of the 50S ribosomal subunit.</text>
</comment>
<dbReference type="PANTHER" id="PTHR11545">
    <property type="entry name" value="RIBOSOMAL PROTEIN L13"/>
    <property type="match status" value="1"/>
</dbReference>
<sequence>MKTFNLKPSEIEKNWILIDAEGVVLGRLASQIALILRGKTKPTYTPFLDCGDNVIVINAEKVVLTGNKRNDAMFYWHTGFPGGIKGRSAGQILDGRFPERVIIKAVERMIKRSPLGRRQMGNLRVYAGAEHPHAAQSPVVLDLAAKNAKNKRSA</sequence>